<name>A0A8B6FAR7_MYTGA</name>
<organism evidence="2 3">
    <name type="scientific">Mytilus galloprovincialis</name>
    <name type="common">Mediterranean mussel</name>
    <dbReference type="NCBI Taxonomy" id="29158"/>
    <lineage>
        <taxon>Eukaryota</taxon>
        <taxon>Metazoa</taxon>
        <taxon>Spiralia</taxon>
        <taxon>Lophotrochozoa</taxon>
        <taxon>Mollusca</taxon>
        <taxon>Bivalvia</taxon>
        <taxon>Autobranchia</taxon>
        <taxon>Pteriomorphia</taxon>
        <taxon>Mytilida</taxon>
        <taxon>Mytiloidea</taxon>
        <taxon>Mytilidae</taxon>
        <taxon>Mytilinae</taxon>
        <taxon>Mytilus</taxon>
    </lineage>
</organism>
<dbReference type="OrthoDB" id="6124729at2759"/>
<evidence type="ECO:0000313" key="3">
    <source>
        <dbReference type="Proteomes" id="UP000596742"/>
    </source>
</evidence>
<evidence type="ECO:0000313" key="2">
    <source>
        <dbReference type="EMBL" id="VDI45823.1"/>
    </source>
</evidence>
<accession>A0A8B6FAR7</accession>
<gene>
    <name evidence="2" type="ORF">MGAL_10B053950</name>
</gene>
<keyword evidence="3" id="KW-1185">Reference proteome</keyword>
<comment type="caution">
    <text evidence="2">The sequence shown here is derived from an EMBL/GenBank/DDBJ whole genome shotgun (WGS) entry which is preliminary data.</text>
</comment>
<sequence>MRSNTQVAGLSWYDPHDAAQNVKPNRRASESEINDNSLNSNDSVSTLPRVTKIPIRAVKKAGMKRENSLPIMSSAQTQTFSRIDEESDLETNVQKAKNILPNVNVFDDVEEIPTGPDTSNKLSSNMFTAGKDTGIGLHNAISESRPITKRSMSFPSRQISLNEDTSYQNGNVLIVDDGEHFDNSKSLRRSSTQSGIKALAPEESTKLKKRRKSFIPKLTKSKSDPITPVMKLDVPNDDETNTRSMSSGDTSKPGFLAINEFTTVTIVI</sequence>
<feature type="region of interest" description="Disordered" evidence="1">
    <location>
        <begin position="203"/>
        <end position="252"/>
    </location>
</feature>
<dbReference type="EMBL" id="UYJE01006411">
    <property type="protein sequence ID" value="VDI45823.1"/>
    <property type="molecule type" value="Genomic_DNA"/>
</dbReference>
<reference evidence="2" key="1">
    <citation type="submission" date="2018-11" db="EMBL/GenBank/DDBJ databases">
        <authorList>
            <person name="Alioto T."/>
            <person name="Alioto T."/>
        </authorList>
    </citation>
    <scope>NUCLEOTIDE SEQUENCE</scope>
</reference>
<dbReference type="AlphaFoldDB" id="A0A8B6FAR7"/>
<dbReference type="Proteomes" id="UP000596742">
    <property type="component" value="Unassembled WGS sequence"/>
</dbReference>
<evidence type="ECO:0000256" key="1">
    <source>
        <dbReference type="SAM" id="MobiDB-lite"/>
    </source>
</evidence>
<feature type="compositionally biased region" description="Low complexity" evidence="1">
    <location>
        <begin position="34"/>
        <end position="45"/>
    </location>
</feature>
<protein>
    <submittedName>
        <fullName evidence="2">Uncharacterized protein</fullName>
    </submittedName>
</protein>
<feature type="region of interest" description="Disordered" evidence="1">
    <location>
        <begin position="1"/>
        <end position="48"/>
    </location>
</feature>
<proteinExistence type="predicted"/>